<sequence length="117" mass="12160">MTYVNRKSSVGSFSYARQVGPFVQVSGQLGLTDGATTIGEQTTASLRSVEAILASAGLGWSDVLTVRVHLTSDDLFDEFDAAYAAIVPEPFPARVTVSSGLAPGALVEIDALAVIAQ</sequence>
<dbReference type="SUPFAM" id="SSF55298">
    <property type="entry name" value="YjgF-like"/>
    <property type="match status" value="1"/>
</dbReference>
<gene>
    <name evidence="1" type="ORF">FGL95_11060</name>
</gene>
<comment type="caution">
    <text evidence="1">The sequence shown here is derived from an EMBL/GenBank/DDBJ whole genome shotgun (WGS) entry which is preliminary data.</text>
</comment>
<dbReference type="EMBL" id="VCQU01000003">
    <property type="protein sequence ID" value="NMN95572.1"/>
    <property type="molecule type" value="Genomic_DNA"/>
</dbReference>
<evidence type="ECO:0000313" key="2">
    <source>
        <dbReference type="Proteomes" id="UP000535543"/>
    </source>
</evidence>
<protein>
    <submittedName>
        <fullName evidence="1">RidA family protein</fullName>
    </submittedName>
</protein>
<evidence type="ECO:0000313" key="1">
    <source>
        <dbReference type="EMBL" id="NMN95572.1"/>
    </source>
</evidence>
<dbReference type="AlphaFoldDB" id="A0A848KFU2"/>
<organism evidence="1 2">
    <name type="scientific">Antrihabitans stalactiti</name>
    <dbReference type="NCBI Taxonomy" id="2584121"/>
    <lineage>
        <taxon>Bacteria</taxon>
        <taxon>Bacillati</taxon>
        <taxon>Actinomycetota</taxon>
        <taxon>Actinomycetes</taxon>
        <taxon>Mycobacteriales</taxon>
        <taxon>Nocardiaceae</taxon>
        <taxon>Antrihabitans</taxon>
    </lineage>
</organism>
<dbReference type="InterPro" id="IPR006175">
    <property type="entry name" value="YjgF/YER057c/UK114"/>
</dbReference>
<dbReference type="Pfam" id="PF01042">
    <property type="entry name" value="Ribonuc_L-PSP"/>
    <property type="match status" value="1"/>
</dbReference>
<dbReference type="RefSeq" id="WP_169586565.1">
    <property type="nucleotide sequence ID" value="NZ_VCQU01000003.1"/>
</dbReference>
<accession>A0A848KFU2</accession>
<dbReference type="InterPro" id="IPR035959">
    <property type="entry name" value="RutC-like_sf"/>
</dbReference>
<dbReference type="GO" id="GO:0005829">
    <property type="term" value="C:cytosol"/>
    <property type="evidence" value="ECO:0007669"/>
    <property type="project" value="TreeGrafter"/>
</dbReference>
<reference evidence="1 2" key="1">
    <citation type="submission" date="2019-05" db="EMBL/GenBank/DDBJ databases">
        <authorList>
            <person name="Lee S.D."/>
        </authorList>
    </citation>
    <scope>NUCLEOTIDE SEQUENCE [LARGE SCALE GENOMIC DNA]</scope>
    <source>
        <strain evidence="1 2">YC2-7</strain>
    </source>
</reference>
<dbReference type="CDD" id="cd00448">
    <property type="entry name" value="YjgF_YER057c_UK114_family"/>
    <property type="match status" value="1"/>
</dbReference>
<proteinExistence type="predicted"/>
<keyword evidence="2" id="KW-1185">Reference proteome</keyword>
<name>A0A848KFU2_9NOCA</name>
<reference evidence="1 2" key="2">
    <citation type="submission" date="2020-06" db="EMBL/GenBank/DDBJ databases">
        <title>Antribacter stalactiti gen. nov., sp. nov., a new member of the family Nacardiaceae isolated from a cave.</title>
        <authorList>
            <person name="Kim I.S."/>
        </authorList>
    </citation>
    <scope>NUCLEOTIDE SEQUENCE [LARGE SCALE GENOMIC DNA]</scope>
    <source>
        <strain evidence="1 2">YC2-7</strain>
    </source>
</reference>
<dbReference type="Gene3D" id="3.30.1330.40">
    <property type="entry name" value="RutC-like"/>
    <property type="match status" value="1"/>
</dbReference>
<dbReference type="PANTHER" id="PTHR11803:SF39">
    <property type="entry name" value="2-IMINOBUTANOATE_2-IMINOPROPANOATE DEAMINASE"/>
    <property type="match status" value="1"/>
</dbReference>
<dbReference type="GO" id="GO:0019239">
    <property type="term" value="F:deaminase activity"/>
    <property type="evidence" value="ECO:0007669"/>
    <property type="project" value="TreeGrafter"/>
</dbReference>
<dbReference type="PANTHER" id="PTHR11803">
    <property type="entry name" value="2-IMINOBUTANOATE/2-IMINOPROPANOATE DEAMINASE RIDA"/>
    <property type="match status" value="1"/>
</dbReference>
<dbReference type="Proteomes" id="UP000535543">
    <property type="component" value="Unassembled WGS sequence"/>
</dbReference>